<feature type="transmembrane region" description="Helical" evidence="7">
    <location>
        <begin position="410"/>
        <end position="429"/>
    </location>
</feature>
<evidence type="ECO:0000259" key="9">
    <source>
        <dbReference type="Pfam" id="PF12704"/>
    </source>
</evidence>
<dbReference type="GO" id="GO:0005886">
    <property type="term" value="C:plasma membrane"/>
    <property type="evidence" value="ECO:0007669"/>
    <property type="project" value="UniProtKB-SubCell"/>
</dbReference>
<feature type="transmembrane region" description="Helical" evidence="7">
    <location>
        <begin position="679"/>
        <end position="705"/>
    </location>
</feature>
<keyword evidence="4 7" id="KW-1133">Transmembrane helix</keyword>
<feature type="domain" description="ABC3 transporter permease C-terminal" evidence="8">
    <location>
        <begin position="684"/>
        <end position="797"/>
    </location>
</feature>
<comment type="subcellular location">
    <subcellularLocation>
        <location evidence="1">Cell membrane</location>
        <topology evidence="1">Multi-pass membrane protein</topology>
    </subcellularLocation>
</comment>
<evidence type="ECO:0000256" key="6">
    <source>
        <dbReference type="ARBA" id="ARBA00038076"/>
    </source>
</evidence>
<evidence type="ECO:0000256" key="7">
    <source>
        <dbReference type="SAM" id="Phobius"/>
    </source>
</evidence>
<evidence type="ECO:0000313" key="11">
    <source>
        <dbReference type="Proteomes" id="UP000515312"/>
    </source>
</evidence>
<feature type="domain" description="MacB-like periplasmic core" evidence="9">
    <location>
        <begin position="427"/>
        <end position="620"/>
    </location>
</feature>
<dbReference type="KEGG" id="adin:H7849_19715"/>
<gene>
    <name evidence="10" type="ORF">H7849_19715</name>
</gene>
<feature type="transmembrane region" description="Helical" evidence="7">
    <location>
        <begin position="354"/>
        <end position="376"/>
    </location>
</feature>
<keyword evidence="5 7" id="KW-0472">Membrane</keyword>
<dbReference type="PANTHER" id="PTHR30572:SF4">
    <property type="entry name" value="ABC TRANSPORTER PERMEASE YTRF"/>
    <property type="match status" value="1"/>
</dbReference>
<proteinExistence type="inferred from homology"/>
<feature type="domain" description="MacB-like periplasmic core" evidence="9">
    <location>
        <begin position="3"/>
        <end position="216"/>
    </location>
</feature>
<evidence type="ECO:0000256" key="2">
    <source>
        <dbReference type="ARBA" id="ARBA00022475"/>
    </source>
</evidence>
<dbReference type="InterPro" id="IPR017800">
    <property type="entry name" value="ADOP"/>
</dbReference>
<feature type="domain" description="ABC3 transporter permease C-terminal" evidence="8">
    <location>
        <begin position="269"/>
        <end position="382"/>
    </location>
</feature>
<accession>A0A7G8BFH7</accession>
<dbReference type="Pfam" id="PF02687">
    <property type="entry name" value="FtsX"/>
    <property type="match status" value="2"/>
</dbReference>
<name>A0A7G8BFH7_9BACT</name>
<organism evidence="10 11">
    <name type="scientific">Alloacidobacterium dinghuense</name>
    <dbReference type="NCBI Taxonomy" id="2763107"/>
    <lineage>
        <taxon>Bacteria</taxon>
        <taxon>Pseudomonadati</taxon>
        <taxon>Acidobacteriota</taxon>
        <taxon>Terriglobia</taxon>
        <taxon>Terriglobales</taxon>
        <taxon>Acidobacteriaceae</taxon>
        <taxon>Alloacidobacterium</taxon>
    </lineage>
</organism>
<dbReference type="InterPro" id="IPR003838">
    <property type="entry name" value="ABC3_permease_C"/>
</dbReference>
<dbReference type="Proteomes" id="UP000515312">
    <property type="component" value="Chromosome"/>
</dbReference>
<dbReference type="InterPro" id="IPR025857">
    <property type="entry name" value="MacB_PCD"/>
</dbReference>
<dbReference type="Pfam" id="PF12704">
    <property type="entry name" value="MacB_PCD"/>
    <property type="match status" value="2"/>
</dbReference>
<dbReference type="AlphaFoldDB" id="A0A7G8BFH7"/>
<dbReference type="GO" id="GO:0022857">
    <property type="term" value="F:transmembrane transporter activity"/>
    <property type="evidence" value="ECO:0007669"/>
    <property type="project" value="TreeGrafter"/>
</dbReference>
<dbReference type="PANTHER" id="PTHR30572">
    <property type="entry name" value="MEMBRANE COMPONENT OF TRANSPORTER-RELATED"/>
    <property type="match status" value="1"/>
</dbReference>
<sequence>MFTCITLITLAVGVGANTAVFSVLEGVLLKPLPYPHPERLVGVWHTAPGLGLQDVNMAPSNYFIYREQNRTFQDIGLYQGDSVSVTGTAEPEHVNALDVTDGLLPVLGVSPMLGRWFNRTDATTGSPDTILLTYGYWQRKFGSDRSIVGRTLTVDGKPRQIIGVMPKEFQFLDWEMPAIILPIQFDRNKTTLGQFSYEGIARLKPGVKLTEANTDVGRMIPTVWDSFPTPPGFSIGLFKKAQLTPKVRPLMQDVVGDVGKLLWILMGSIGMVLLIACANAANLLLVRAEGRQQEFAIRSALGASRGRIGGELLLESMVIGLAGGALGLALAYGALRVLVALAPAGLPRIDDIGINTPVLIFTLIASLFASLLSGLIPVMRYAGARLGLALREGGRAQSQGRERHRTRNTLVVIQVGLAFVLLICSGLMVRTFRALMHVSPGFSDPAHVQTFRITIPEAEVSDEQKVVRMQEAIAHKIEAIQGVSSVALTNSAPMDGGQWQDPVFAQDRAYAEGDFPPLRRFKFVSPGEFQTVGTPFIAGRDYTWTDLYDRRPVAIVSENFAREYWRSPSNALGKQIRVSTKDDWREIVGVVGDIHDDGMNKDAPSIAYWPLLLNHFESDMVHVSRTVVFVIRSPRAGSESLMKEVRQAVWSVDANLPLADVRTEGYFYSKSMARTSFTLVMLAIAGGMALLLGIVGLYGVIAYSVTQRTREIGIRIALGAQRKDVTGMFVRQGLILAGAGVICGLIVAVAVTRLLSSLLFHVSPMDPITYGSVCLGLAAAAALASYVPSRRTTAVNPVDALRAE</sequence>
<dbReference type="InterPro" id="IPR050250">
    <property type="entry name" value="Macrolide_Exporter_MacB"/>
</dbReference>
<evidence type="ECO:0000313" key="10">
    <source>
        <dbReference type="EMBL" id="QNI31297.1"/>
    </source>
</evidence>
<evidence type="ECO:0000256" key="4">
    <source>
        <dbReference type="ARBA" id="ARBA00022989"/>
    </source>
</evidence>
<feature type="transmembrane region" description="Helical" evidence="7">
    <location>
        <begin position="312"/>
        <end position="334"/>
    </location>
</feature>
<protein>
    <submittedName>
        <fullName evidence="10">ABC transporter permease</fullName>
    </submittedName>
</protein>
<evidence type="ECO:0000256" key="3">
    <source>
        <dbReference type="ARBA" id="ARBA00022692"/>
    </source>
</evidence>
<comment type="similarity">
    <text evidence="6">Belongs to the ABC-4 integral membrane protein family.</text>
</comment>
<keyword evidence="11" id="KW-1185">Reference proteome</keyword>
<feature type="transmembrane region" description="Helical" evidence="7">
    <location>
        <begin position="733"/>
        <end position="756"/>
    </location>
</feature>
<evidence type="ECO:0000259" key="8">
    <source>
        <dbReference type="Pfam" id="PF02687"/>
    </source>
</evidence>
<feature type="transmembrane region" description="Helical" evidence="7">
    <location>
        <begin position="768"/>
        <end position="787"/>
    </location>
</feature>
<feature type="transmembrane region" description="Helical" evidence="7">
    <location>
        <begin position="261"/>
        <end position="285"/>
    </location>
</feature>
<dbReference type="NCBIfam" id="TIGR03434">
    <property type="entry name" value="ADOP"/>
    <property type="match status" value="1"/>
</dbReference>
<reference evidence="10 11" key="1">
    <citation type="submission" date="2020-08" db="EMBL/GenBank/DDBJ databases">
        <title>Edaphobacter telluris sp. nov. and Acidobacterium dinghuensis sp. nov., two acidobacteria isolated from forest soil.</title>
        <authorList>
            <person name="Fu J."/>
            <person name="Qiu L."/>
        </authorList>
    </citation>
    <scope>NUCLEOTIDE SEQUENCE [LARGE SCALE GENOMIC DNA]</scope>
    <source>
        <strain evidence="10">4Y35</strain>
    </source>
</reference>
<keyword evidence="2" id="KW-1003">Cell membrane</keyword>
<dbReference type="EMBL" id="CP060394">
    <property type="protein sequence ID" value="QNI31297.1"/>
    <property type="molecule type" value="Genomic_DNA"/>
</dbReference>
<evidence type="ECO:0000256" key="5">
    <source>
        <dbReference type="ARBA" id="ARBA00023136"/>
    </source>
</evidence>
<evidence type="ECO:0000256" key="1">
    <source>
        <dbReference type="ARBA" id="ARBA00004651"/>
    </source>
</evidence>
<keyword evidence="3 7" id="KW-0812">Transmembrane</keyword>